<dbReference type="CDD" id="cd02208">
    <property type="entry name" value="cupin_RmlC-like"/>
    <property type="match status" value="1"/>
</dbReference>
<accession>A0AAJ0GGW8</accession>
<feature type="domain" description="Cupin type-2" evidence="1">
    <location>
        <begin position="48"/>
        <end position="123"/>
    </location>
</feature>
<gene>
    <name evidence="2" type="ORF">LTR09_001503</name>
</gene>
<dbReference type="PANTHER" id="PTHR36440:SF1">
    <property type="entry name" value="PUTATIVE (AFU_ORTHOLOGUE AFUA_8G07350)-RELATED"/>
    <property type="match status" value="1"/>
</dbReference>
<dbReference type="InterPro" id="IPR011051">
    <property type="entry name" value="RmlC_Cupin_sf"/>
</dbReference>
<dbReference type="SUPFAM" id="SSF51182">
    <property type="entry name" value="RmlC-like cupins"/>
    <property type="match status" value="1"/>
</dbReference>
<dbReference type="InterPro" id="IPR053146">
    <property type="entry name" value="QDO-like"/>
</dbReference>
<dbReference type="EMBL" id="JAWDJX010000003">
    <property type="protein sequence ID" value="KAK3057321.1"/>
    <property type="molecule type" value="Genomic_DNA"/>
</dbReference>
<dbReference type="Gene3D" id="2.60.120.10">
    <property type="entry name" value="Jelly Rolls"/>
    <property type="match status" value="1"/>
</dbReference>
<comment type="caution">
    <text evidence="2">The sequence shown here is derived from an EMBL/GenBank/DDBJ whole genome shotgun (WGS) entry which is preliminary data.</text>
</comment>
<reference evidence="2" key="1">
    <citation type="submission" date="2023-04" db="EMBL/GenBank/DDBJ databases">
        <title>Black Yeasts Isolated from many extreme environments.</title>
        <authorList>
            <person name="Coleine C."/>
            <person name="Stajich J.E."/>
            <person name="Selbmann L."/>
        </authorList>
    </citation>
    <scope>NUCLEOTIDE SEQUENCE</scope>
    <source>
        <strain evidence="2">CCFEE 5312</strain>
    </source>
</reference>
<dbReference type="InterPro" id="IPR013096">
    <property type="entry name" value="Cupin_2"/>
</dbReference>
<dbReference type="PANTHER" id="PTHR36440">
    <property type="entry name" value="PUTATIVE (AFU_ORTHOLOGUE AFUA_8G07350)-RELATED"/>
    <property type="match status" value="1"/>
</dbReference>
<organism evidence="2 3">
    <name type="scientific">Extremus antarcticus</name>
    <dbReference type="NCBI Taxonomy" id="702011"/>
    <lineage>
        <taxon>Eukaryota</taxon>
        <taxon>Fungi</taxon>
        <taxon>Dikarya</taxon>
        <taxon>Ascomycota</taxon>
        <taxon>Pezizomycotina</taxon>
        <taxon>Dothideomycetes</taxon>
        <taxon>Dothideomycetidae</taxon>
        <taxon>Mycosphaerellales</taxon>
        <taxon>Extremaceae</taxon>
        <taxon>Extremus</taxon>
    </lineage>
</organism>
<dbReference type="InterPro" id="IPR014710">
    <property type="entry name" value="RmlC-like_jellyroll"/>
</dbReference>
<proteinExistence type="predicted"/>
<sequence length="172" mass="19056">MANQISMPDEQINFVPIKAGEVFKLGPMTCRILEDGSHTDNRLGVAELTMPPHTPGPPPHWHEMHDETFLIQSGTVRFHVPDTDKPGEDKKTVDAHAGDYMVVPIRAPHTFSNPGDEEAKIFFTSTPSFYINYFKLLSSLAKPDEPLPGEVTARAMSMFATIQVDGKPRVGK</sequence>
<name>A0AAJ0GGW8_9PEZI</name>
<protein>
    <recommendedName>
        <fullName evidence="1">Cupin type-2 domain-containing protein</fullName>
    </recommendedName>
</protein>
<keyword evidence="3" id="KW-1185">Reference proteome</keyword>
<evidence type="ECO:0000313" key="2">
    <source>
        <dbReference type="EMBL" id="KAK3057321.1"/>
    </source>
</evidence>
<dbReference type="Proteomes" id="UP001271007">
    <property type="component" value="Unassembled WGS sequence"/>
</dbReference>
<evidence type="ECO:0000313" key="3">
    <source>
        <dbReference type="Proteomes" id="UP001271007"/>
    </source>
</evidence>
<dbReference type="AlphaFoldDB" id="A0AAJ0GGW8"/>
<dbReference type="Pfam" id="PF07883">
    <property type="entry name" value="Cupin_2"/>
    <property type="match status" value="1"/>
</dbReference>
<evidence type="ECO:0000259" key="1">
    <source>
        <dbReference type="Pfam" id="PF07883"/>
    </source>
</evidence>